<evidence type="ECO:0000256" key="1">
    <source>
        <dbReference type="ARBA" id="ARBA00022801"/>
    </source>
</evidence>
<proteinExistence type="predicted"/>
<dbReference type="SUPFAM" id="SSF48371">
    <property type="entry name" value="ARM repeat"/>
    <property type="match status" value="1"/>
</dbReference>
<dbReference type="GO" id="GO:0016787">
    <property type="term" value="F:hydrolase activity"/>
    <property type="evidence" value="ECO:0007669"/>
    <property type="project" value="UniProtKB-KW"/>
</dbReference>
<evidence type="ECO:0000256" key="3">
    <source>
        <dbReference type="SAM" id="MobiDB-lite"/>
    </source>
</evidence>
<evidence type="ECO:0008006" key="6">
    <source>
        <dbReference type="Google" id="ProtNLM"/>
    </source>
</evidence>
<comment type="caution">
    <text evidence="4">The sequence shown here is derived from an EMBL/GenBank/DDBJ whole genome shotgun (WGS) entry which is preliminary data.</text>
</comment>
<sequence>MDLSLRSPASPASPASPDVASPAPGAKFIWHSDAHVDPFYLTDRCCVERDLELLDLSAQPLGFMGCNPPISLVSQAFRASAAHDASFVLYTGDFARHEINKVVSMPDSLTVVTDIIKNISLLARQVFNEVSPVFGTLGNSDAGLDYFMPITSNESVNPWFSQIGGSIEHAGLMTQGELQEFKHGGFFQAREGNLSILSLDTVIYAMDHLPIRPLEADPFGQFAWLRQRLREAATAGQKVWIVGHVPPGIETFGYTELWHPQYVERYLDIVQDEVLGAVIAAQLFGHVHKDEIRLLPKPPKGAGPIFLSGALSPIHYNNPSFKIVEYDQASGRLRNLKTFIAEVGGNFSLKYDMVTAYGLQSLSMESMMNLSQRLLEGTDAWKTYAKWYASGYPNELQNFTAGSSGNSSLKMLQRQQYLCAMVIRSSKNFEACAGLSAQLLPPGPVGAPRKEKERLLLGRLVRWAQRAGTPKAAAVLRLAQEEQWRDLLQLFGHYIHKSWSKGKPLDLDSDEARGRREEGISGQPRAWMLFGTYVIAGELDAKATCESGLDLDASGDDSDSLEDDVFQDAIGLEDPMDDDDDDEDTGLSLREVVAGFLNINHIHVNSGTFQEDTREIRHLLPYVDMVCAPKVSSTQKKRYLEELSYALRPQELQPQAREMFVRQALARGVVGEAVRLIENASSAVAAAATNFLGDFAFNSDMGSREVLKVFDRIADRFQHLFSSSSDRVTLMISEDWLLQAAILLCVNIAATCPAGHMKLVRLVQPVCLKILQSPQVGDKLRGNTILLLANLSMTVLSELRELQVADALLRLVSDHRISDQGKSVAESVIIFLHGEAKCRQVDLLMGRDVVGQYCIPIMAHTLKSTEFRGMFPHLLYSAKLFQVLSRCRVYAEELLRDGRAMPLLLRAVNPRAPPPRVETDYEGRRLVLEALWSFARFRLWPAEEDADDSQKFIEKGLPLVMEDRHVGIRSAAVGIYAQLHWVRVLEMLAVGKRLEAEGFLPPGFWRHRIASQLFPFLT</sequence>
<name>A0AA36NFV1_9DINO</name>
<evidence type="ECO:0000313" key="4">
    <source>
        <dbReference type="EMBL" id="CAJ1404794.1"/>
    </source>
</evidence>
<gene>
    <name evidence="4" type="ORF">EVOR1521_LOCUS27177</name>
</gene>
<dbReference type="Proteomes" id="UP001178507">
    <property type="component" value="Unassembled WGS sequence"/>
</dbReference>
<dbReference type="EMBL" id="CAUJNA010003556">
    <property type="protein sequence ID" value="CAJ1404794.1"/>
    <property type="molecule type" value="Genomic_DNA"/>
</dbReference>
<protein>
    <recommendedName>
        <fullName evidence="6">Calcineurin-like phosphoesterase domain-containing protein</fullName>
    </recommendedName>
</protein>
<keyword evidence="1" id="KW-0378">Hydrolase</keyword>
<dbReference type="InterPro" id="IPR029052">
    <property type="entry name" value="Metallo-depent_PP-like"/>
</dbReference>
<dbReference type="PANTHER" id="PTHR10340">
    <property type="entry name" value="SPHINGOMYELIN PHOSPHODIESTERASE"/>
    <property type="match status" value="1"/>
</dbReference>
<dbReference type="InterPro" id="IPR011989">
    <property type="entry name" value="ARM-like"/>
</dbReference>
<reference evidence="4" key="1">
    <citation type="submission" date="2023-08" db="EMBL/GenBank/DDBJ databases">
        <authorList>
            <person name="Chen Y."/>
            <person name="Shah S."/>
            <person name="Dougan E. K."/>
            <person name="Thang M."/>
            <person name="Chan C."/>
        </authorList>
    </citation>
    <scope>NUCLEOTIDE SEQUENCE</scope>
</reference>
<evidence type="ECO:0000256" key="2">
    <source>
        <dbReference type="ARBA" id="ARBA00023180"/>
    </source>
</evidence>
<feature type="region of interest" description="Disordered" evidence="3">
    <location>
        <begin position="1"/>
        <end position="20"/>
    </location>
</feature>
<dbReference type="SUPFAM" id="SSF56300">
    <property type="entry name" value="Metallo-dependent phosphatases"/>
    <property type="match status" value="1"/>
</dbReference>
<dbReference type="Gene3D" id="1.25.10.10">
    <property type="entry name" value="Leucine-rich Repeat Variant"/>
    <property type="match status" value="1"/>
</dbReference>
<organism evidence="4 5">
    <name type="scientific">Effrenium voratum</name>
    <dbReference type="NCBI Taxonomy" id="2562239"/>
    <lineage>
        <taxon>Eukaryota</taxon>
        <taxon>Sar</taxon>
        <taxon>Alveolata</taxon>
        <taxon>Dinophyceae</taxon>
        <taxon>Suessiales</taxon>
        <taxon>Symbiodiniaceae</taxon>
        <taxon>Effrenium</taxon>
    </lineage>
</organism>
<dbReference type="PANTHER" id="PTHR10340:SF57">
    <property type="entry name" value="METALLOPHOS DOMAIN-CONTAINING PROTEIN"/>
    <property type="match status" value="1"/>
</dbReference>
<keyword evidence="2" id="KW-0325">Glycoprotein</keyword>
<dbReference type="Gene3D" id="3.60.21.10">
    <property type="match status" value="1"/>
</dbReference>
<dbReference type="AlphaFoldDB" id="A0AA36NFV1"/>
<dbReference type="InterPro" id="IPR016024">
    <property type="entry name" value="ARM-type_fold"/>
</dbReference>
<evidence type="ECO:0000313" key="5">
    <source>
        <dbReference type="Proteomes" id="UP001178507"/>
    </source>
</evidence>
<accession>A0AA36NFV1</accession>
<keyword evidence="5" id="KW-1185">Reference proteome</keyword>